<keyword evidence="2" id="KW-1185">Reference proteome</keyword>
<protein>
    <submittedName>
        <fullName evidence="1">Uncharacterized protein</fullName>
    </submittedName>
</protein>
<sequence>MDSRKTGSMREMGDSVRDRRVLFSYKTSIIISNKASYTYMERRFPRSKTLNASFKNAIQVIILKLNKTSCNFHSENSLNKVISGGLSKNYTEYRTAQAIFEFIGKLQLAIESDVGKRI</sequence>
<dbReference type="HOGENOM" id="CLU_2075480_0_0_1"/>
<evidence type="ECO:0000313" key="1">
    <source>
        <dbReference type="EMBL" id="EFX69998.1"/>
    </source>
</evidence>
<gene>
    <name evidence="1" type="ORF">DAPPUDRAFT_113110</name>
</gene>
<accession>E9HE38</accession>
<dbReference type="EMBL" id="GL732627">
    <property type="protein sequence ID" value="EFX69998.1"/>
    <property type="molecule type" value="Genomic_DNA"/>
</dbReference>
<name>E9HE38_DAPPU</name>
<organism evidence="1 2">
    <name type="scientific">Daphnia pulex</name>
    <name type="common">Water flea</name>
    <dbReference type="NCBI Taxonomy" id="6669"/>
    <lineage>
        <taxon>Eukaryota</taxon>
        <taxon>Metazoa</taxon>
        <taxon>Ecdysozoa</taxon>
        <taxon>Arthropoda</taxon>
        <taxon>Crustacea</taxon>
        <taxon>Branchiopoda</taxon>
        <taxon>Diplostraca</taxon>
        <taxon>Cladocera</taxon>
        <taxon>Anomopoda</taxon>
        <taxon>Daphniidae</taxon>
        <taxon>Daphnia</taxon>
    </lineage>
</organism>
<dbReference type="InParanoid" id="E9HE38"/>
<dbReference type="AlphaFoldDB" id="E9HE38"/>
<reference evidence="1 2" key="1">
    <citation type="journal article" date="2011" name="Science">
        <title>The ecoresponsive genome of Daphnia pulex.</title>
        <authorList>
            <person name="Colbourne J.K."/>
            <person name="Pfrender M.E."/>
            <person name="Gilbert D."/>
            <person name="Thomas W.K."/>
            <person name="Tucker A."/>
            <person name="Oakley T.H."/>
            <person name="Tokishita S."/>
            <person name="Aerts A."/>
            <person name="Arnold G.J."/>
            <person name="Basu M.K."/>
            <person name="Bauer D.J."/>
            <person name="Caceres C.E."/>
            <person name="Carmel L."/>
            <person name="Casola C."/>
            <person name="Choi J.H."/>
            <person name="Detter J.C."/>
            <person name="Dong Q."/>
            <person name="Dusheyko S."/>
            <person name="Eads B.D."/>
            <person name="Frohlich T."/>
            <person name="Geiler-Samerotte K.A."/>
            <person name="Gerlach D."/>
            <person name="Hatcher P."/>
            <person name="Jogdeo S."/>
            <person name="Krijgsveld J."/>
            <person name="Kriventseva E.V."/>
            <person name="Kultz D."/>
            <person name="Laforsch C."/>
            <person name="Lindquist E."/>
            <person name="Lopez J."/>
            <person name="Manak J.R."/>
            <person name="Muller J."/>
            <person name="Pangilinan J."/>
            <person name="Patwardhan R.P."/>
            <person name="Pitluck S."/>
            <person name="Pritham E.J."/>
            <person name="Rechtsteiner A."/>
            <person name="Rho M."/>
            <person name="Rogozin I.B."/>
            <person name="Sakarya O."/>
            <person name="Salamov A."/>
            <person name="Schaack S."/>
            <person name="Shapiro H."/>
            <person name="Shiga Y."/>
            <person name="Skalitzky C."/>
            <person name="Smith Z."/>
            <person name="Souvorov A."/>
            <person name="Sung W."/>
            <person name="Tang Z."/>
            <person name="Tsuchiya D."/>
            <person name="Tu H."/>
            <person name="Vos H."/>
            <person name="Wang M."/>
            <person name="Wolf Y.I."/>
            <person name="Yamagata H."/>
            <person name="Yamada T."/>
            <person name="Ye Y."/>
            <person name="Shaw J.R."/>
            <person name="Andrews J."/>
            <person name="Crease T.J."/>
            <person name="Tang H."/>
            <person name="Lucas S.M."/>
            <person name="Robertson H.M."/>
            <person name="Bork P."/>
            <person name="Koonin E.V."/>
            <person name="Zdobnov E.M."/>
            <person name="Grigoriev I.V."/>
            <person name="Lynch M."/>
            <person name="Boore J.L."/>
        </authorList>
    </citation>
    <scope>NUCLEOTIDE SEQUENCE [LARGE SCALE GENOMIC DNA]</scope>
</reference>
<dbReference type="Proteomes" id="UP000000305">
    <property type="component" value="Unassembled WGS sequence"/>
</dbReference>
<dbReference type="KEGG" id="dpx:DAPPUDRAFT_113110"/>
<proteinExistence type="predicted"/>
<evidence type="ECO:0000313" key="2">
    <source>
        <dbReference type="Proteomes" id="UP000000305"/>
    </source>
</evidence>